<organism evidence="2 3">
    <name type="scientific">Arcanobacterium hippocoleae</name>
    <dbReference type="NCBI Taxonomy" id="149017"/>
    <lineage>
        <taxon>Bacteria</taxon>
        <taxon>Bacillati</taxon>
        <taxon>Actinomycetota</taxon>
        <taxon>Actinomycetes</taxon>
        <taxon>Actinomycetales</taxon>
        <taxon>Actinomycetaceae</taxon>
        <taxon>Arcanobacterium</taxon>
    </lineage>
</organism>
<name>A0ABU1T1Q8_9ACTO</name>
<proteinExistence type="predicted"/>
<dbReference type="RefSeq" id="WP_309954878.1">
    <property type="nucleotide sequence ID" value="NZ_JAVDUJ010000001.1"/>
</dbReference>
<dbReference type="EMBL" id="JAVDUJ010000001">
    <property type="protein sequence ID" value="MDR6938791.1"/>
    <property type="molecule type" value="Genomic_DNA"/>
</dbReference>
<accession>A0ABU1T1Q8</accession>
<keyword evidence="3" id="KW-1185">Reference proteome</keyword>
<evidence type="ECO:0000313" key="2">
    <source>
        <dbReference type="EMBL" id="MDR6938791.1"/>
    </source>
</evidence>
<gene>
    <name evidence="2" type="ORF">J2S36_000334</name>
</gene>
<evidence type="ECO:0000256" key="1">
    <source>
        <dbReference type="SAM" id="Phobius"/>
    </source>
</evidence>
<keyword evidence="2" id="KW-0689">Ribosomal protein</keyword>
<reference evidence="2 3" key="1">
    <citation type="submission" date="2023-07" db="EMBL/GenBank/DDBJ databases">
        <title>Sequencing the genomes of 1000 actinobacteria strains.</title>
        <authorList>
            <person name="Klenk H.-P."/>
        </authorList>
    </citation>
    <scope>NUCLEOTIDE SEQUENCE [LARGE SCALE GENOMIC DNA]</scope>
    <source>
        <strain evidence="2 3">DSM 15539</strain>
    </source>
</reference>
<feature type="transmembrane region" description="Helical" evidence="1">
    <location>
        <begin position="395"/>
        <end position="412"/>
    </location>
</feature>
<keyword evidence="1" id="KW-0472">Membrane</keyword>
<comment type="caution">
    <text evidence="2">The sequence shown here is derived from an EMBL/GenBank/DDBJ whole genome shotgun (WGS) entry which is preliminary data.</text>
</comment>
<dbReference type="GO" id="GO:0005840">
    <property type="term" value="C:ribosome"/>
    <property type="evidence" value="ECO:0007669"/>
    <property type="project" value="UniProtKB-KW"/>
</dbReference>
<keyword evidence="1" id="KW-1133">Transmembrane helix</keyword>
<dbReference type="PANTHER" id="PTHR37826">
    <property type="entry name" value="FLOTILLIN BAND_7_5 DOMAIN PROTEIN"/>
    <property type="match status" value="1"/>
</dbReference>
<dbReference type="PANTHER" id="PTHR37826:SF3">
    <property type="entry name" value="J DOMAIN-CONTAINING PROTEIN"/>
    <property type="match status" value="1"/>
</dbReference>
<dbReference type="Proteomes" id="UP001266099">
    <property type="component" value="Unassembled WGS sequence"/>
</dbReference>
<keyword evidence="2" id="KW-0687">Ribonucleoprotein</keyword>
<protein>
    <submittedName>
        <fullName evidence="2">Ribosomal protein L37AE/L43A</fullName>
    </submittedName>
</protein>
<evidence type="ECO:0000313" key="3">
    <source>
        <dbReference type="Proteomes" id="UP001266099"/>
    </source>
</evidence>
<keyword evidence="1" id="KW-0812">Transmembrane</keyword>
<feature type="transmembrane region" description="Helical" evidence="1">
    <location>
        <begin position="371"/>
        <end position="389"/>
    </location>
</feature>
<sequence length="502" mass="58340">MSEITEPVNQIHRVETEAKNGQSKCPKCGASDISPLAEGEYLRCNYCRHVFTCKLFSSQTEISQLTGEHIARRAADIIPDASEILTLKCESCGAEVVIDTASALQARCHWCRNTLSLNSQVPNGAVPDALLPFKITKEEARQEIKKFVSLRKFFANRRFKKEFNVDNIYGVYLPYMMIDVNAHLSFAGTGEKLVRSYSVRCDEDSDKTITLHDADAFQVSRDFDLSVKNLTVESSKDKLDTRSKTKTNYVINAIMPFDTENCVRFDANYLRGYTSEKRDTNVANLKPIVHTQVTDIARYEANKTIAEYDRGVAWEEENLTVKGDSWTTAYLPVWIYSYMQVKRKRKILHYVAVNARTKETMGSVPLNYRRLIFFTFWLWLSGLGFVPFLHEEYRMLSFVPCIAFFIFMFRKYRNLGARHEYEKETYREVRNIVPIDRFLEHRTELSETRIEGANNHAMKGFTERFTISDTLEEMVKMGEKYNGIQEKLYTRKEEWLSKRKRN</sequence>